<proteinExistence type="predicted"/>
<dbReference type="SUPFAM" id="SSF47413">
    <property type="entry name" value="lambda repressor-like DNA-binding domains"/>
    <property type="match status" value="1"/>
</dbReference>
<dbReference type="PROSITE" id="PS50943">
    <property type="entry name" value="HTH_CROC1"/>
    <property type="match status" value="1"/>
</dbReference>
<dbReference type="PANTHER" id="PTHR46797:SF19">
    <property type="entry name" value="BLL2473 PROTEIN"/>
    <property type="match status" value="1"/>
</dbReference>
<dbReference type="Gene3D" id="1.10.260.40">
    <property type="entry name" value="lambda repressor-like DNA-binding domains"/>
    <property type="match status" value="1"/>
</dbReference>
<dbReference type="InterPro" id="IPR050807">
    <property type="entry name" value="TransReg_Diox_bact_type"/>
</dbReference>
<dbReference type="CDD" id="cd02209">
    <property type="entry name" value="cupin_XRE_C"/>
    <property type="match status" value="1"/>
</dbReference>
<evidence type="ECO:0000313" key="4">
    <source>
        <dbReference type="Proteomes" id="UP000641025"/>
    </source>
</evidence>
<dbReference type="Pfam" id="PF01381">
    <property type="entry name" value="HTH_3"/>
    <property type="match status" value="1"/>
</dbReference>
<sequence>MGICIYIKQRGCCVQEKIKQEIREMKLGEKVRGLRQEQRLTLQALADMTGLSKPLLSQIENDQVTPPIATLLKIAKGLKVGIHYFFEEAGDRQKFMLTRGDQSPLGSQRRPGKDAVQQGYMYKPLAPGMRQKKVEPFLIEFEQRDWDTSLFYSHEGVEFLYLLDGELEFHYADEVMRLYPGDSIYYESSEPHGYVSVGEVRARAVAVLYTKG</sequence>
<dbReference type="InterPro" id="IPR001387">
    <property type="entry name" value="Cro/C1-type_HTH"/>
</dbReference>
<keyword evidence="1" id="KW-0238">DNA-binding</keyword>
<evidence type="ECO:0000256" key="1">
    <source>
        <dbReference type="ARBA" id="ARBA00023125"/>
    </source>
</evidence>
<dbReference type="CDD" id="cd00093">
    <property type="entry name" value="HTH_XRE"/>
    <property type="match status" value="1"/>
</dbReference>
<dbReference type="PANTHER" id="PTHR46797">
    <property type="entry name" value="HTH-TYPE TRANSCRIPTIONAL REGULATOR"/>
    <property type="match status" value="1"/>
</dbReference>
<dbReference type="InterPro" id="IPR010982">
    <property type="entry name" value="Lambda_DNA-bd_dom_sf"/>
</dbReference>
<accession>A0ABS0YWP0</accession>
<dbReference type="EMBL" id="JAEMHK010000019">
    <property type="protein sequence ID" value="MBJ6802396.1"/>
    <property type="molecule type" value="Genomic_DNA"/>
</dbReference>
<organism evidence="3 4">
    <name type="scientific">Geomonas propionica</name>
    <dbReference type="NCBI Taxonomy" id="2798582"/>
    <lineage>
        <taxon>Bacteria</taxon>
        <taxon>Pseudomonadati</taxon>
        <taxon>Thermodesulfobacteriota</taxon>
        <taxon>Desulfuromonadia</taxon>
        <taxon>Geobacterales</taxon>
        <taxon>Geobacteraceae</taxon>
        <taxon>Geomonas</taxon>
    </lineage>
</organism>
<dbReference type="Pfam" id="PF07883">
    <property type="entry name" value="Cupin_2"/>
    <property type="match status" value="1"/>
</dbReference>
<comment type="caution">
    <text evidence="3">The sequence shown here is derived from an EMBL/GenBank/DDBJ whole genome shotgun (WGS) entry which is preliminary data.</text>
</comment>
<keyword evidence="4" id="KW-1185">Reference proteome</keyword>
<feature type="domain" description="HTH cro/C1-type" evidence="2">
    <location>
        <begin position="31"/>
        <end position="85"/>
    </location>
</feature>
<dbReference type="Gene3D" id="2.60.120.10">
    <property type="entry name" value="Jelly Rolls"/>
    <property type="match status" value="1"/>
</dbReference>
<reference evidence="3 4" key="1">
    <citation type="submission" date="2020-12" db="EMBL/GenBank/DDBJ databases">
        <title>Geomonas sp. Red259, isolated from paddy soil.</title>
        <authorList>
            <person name="Xu Z."/>
            <person name="Zhang Z."/>
            <person name="Masuda Y."/>
            <person name="Itoh H."/>
            <person name="Senoo K."/>
        </authorList>
    </citation>
    <scope>NUCLEOTIDE SEQUENCE [LARGE SCALE GENOMIC DNA]</scope>
    <source>
        <strain evidence="3 4">Red259</strain>
    </source>
</reference>
<dbReference type="SMART" id="SM00530">
    <property type="entry name" value="HTH_XRE"/>
    <property type="match status" value="1"/>
</dbReference>
<evidence type="ECO:0000259" key="2">
    <source>
        <dbReference type="PROSITE" id="PS50943"/>
    </source>
</evidence>
<dbReference type="InterPro" id="IPR014710">
    <property type="entry name" value="RmlC-like_jellyroll"/>
</dbReference>
<dbReference type="InterPro" id="IPR011051">
    <property type="entry name" value="RmlC_Cupin_sf"/>
</dbReference>
<dbReference type="SUPFAM" id="SSF51182">
    <property type="entry name" value="RmlC-like cupins"/>
    <property type="match status" value="1"/>
</dbReference>
<evidence type="ECO:0000313" key="3">
    <source>
        <dbReference type="EMBL" id="MBJ6802396.1"/>
    </source>
</evidence>
<dbReference type="InterPro" id="IPR013096">
    <property type="entry name" value="Cupin_2"/>
</dbReference>
<name>A0ABS0YWP0_9BACT</name>
<dbReference type="Proteomes" id="UP000641025">
    <property type="component" value="Unassembled WGS sequence"/>
</dbReference>
<gene>
    <name evidence="3" type="ORF">JFN90_19895</name>
</gene>
<protein>
    <submittedName>
        <fullName evidence="3">Helix-turn-helix transcriptional regulator</fullName>
    </submittedName>
</protein>